<dbReference type="Gene3D" id="1.10.10.10">
    <property type="entry name" value="Winged helix-like DNA-binding domain superfamily/Winged helix DNA-binding domain"/>
    <property type="match status" value="1"/>
</dbReference>
<dbReference type="InterPro" id="IPR055247">
    <property type="entry name" value="InsJ-like_HTH"/>
</dbReference>
<dbReference type="InterPro" id="IPR036388">
    <property type="entry name" value="WH-like_DNA-bd_sf"/>
</dbReference>
<name>A0A2T0QYR2_9ACTN</name>
<reference evidence="3 4" key="1">
    <citation type="submission" date="2018-03" db="EMBL/GenBank/DDBJ databases">
        <title>Genomic Encyclopedia of Archaeal and Bacterial Type Strains, Phase II (KMG-II): from individual species to whole genera.</title>
        <authorList>
            <person name="Goeker M."/>
        </authorList>
    </citation>
    <scope>NUCLEOTIDE SEQUENCE [LARGE SCALE GENOMIC DNA]</scope>
    <source>
        <strain evidence="3 4">DSM 19711</strain>
    </source>
</reference>
<protein>
    <submittedName>
        <fullName evidence="3">Helix-turn-helix protein</fullName>
    </submittedName>
</protein>
<comment type="caution">
    <text evidence="3">The sequence shown here is derived from an EMBL/GenBank/DDBJ whole genome shotgun (WGS) entry which is preliminary data.</text>
</comment>
<dbReference type="SUPFAM" id="SSF48295">
    <property type="entry name" value="TrpR-like"/>
    <property type="match status" value="1"/>
</dbReference>
<proteinExistence type="predicted"/>
<feature type="coiled-coil region" evidence="1">
    <location>
        <begin position="65"/>
        <end position="92"/>
    </location>
</feature>
<accession>A0A2T0QYR2</accession>
<keyword evidence="1" id="KW-0175">Coiled coil</keyword>
<feature type="domain" description="Insertion element IS150 protein InsJ-like helix-turn-helix" evidence="2">
    <location>
        <begin position="12"/>
        <end position="58"/>
    </location>
</feature>
<dbReference type="GO" id="GO:0043565">
    <property type="term" value="F:sequence-specific DNA binding"/>
    <property type="evidence" value="ECO:0007669"/>
    <property type="project" value="InterPro"/>
</dbReference>
<dbReference type="OrthoDB" id="3690098at2"/>
<evidence type="ECO:0000313" key="3">
    <source>
        <dbReference type="EMBL" id="PRY11513.1"/>
    </source>
</evidence>
<dbReference type="RefSeq" id="WP_106214498.1">
    <property type="nucleotide sequence ID" value="NZ_PVZF01000013.1"/>
</dbReference>
<sequence>MSRPPALSHVDKTRVVLGVLAREKTLAAAAAEAGVSAQAVANWRRQFVESGSQGLRTRTAAETTHSLAQLRVKQLAREVEELKIALAEAHLLLHAGRRRAAPRGISA</sequence>
<organism evidence="3 4">
    <name type="scientific">Kineococcus rhizosphaerae</name>
    <dbReference type="NCBI Taxonomy" id="559628"/>
    <lineage>
        <taxon>Bacteria</taxon>
        <taxon>Bacillati</taxon>
        <taxon>Actinomycetota</taxon>
        <taxon>Actinomycetes</taxon>
        <taxon>Kineosporiales</taxon>
        <taxon>Kineosporiaceae</taxon>
        <taxon>Kineococcus</taxon>
    </lineage>
</organism>
<dbReference type="InterPro" id="IPR010921">
    <property type="entry name" value="Trp_repressor/repl_initiator"/>
</dbReference>
<dbReference type="Proteomes" id="UP000238083">
    <property type="component" value="Unassembled WGS sequence"/>
</dbReference>
<gene>
    <name evidence="3" type="ORF">CLV37_113137</name>
</gene>
<evidence type="ECO:0000256" key="1">
    <source>
        <dbReference type="SAM" id="Coils"/>
    </source>
</evidence>
<dbReference type="EMBL" id="PVZF01000013">
    <property type="protein sequence ID" value="PRY11513.1"/>
    <property type="molecule type" value="Genomic_DNA"/>
</dbReference>
<keyword evidence="4" id="KW-1185">Reference proteome</keyword>
<dbReference type="AlphaFoldDB" id="A0A2T0QYR2"/>
<dbReference type="Pfam" id="PF13518">
    <property type="entry name" value="HTH_28"/>
    <property type="match status" value="1"/>
</dbReference>
<evidence type="ECO:0000259" key="2">
    <source>
        <dbReference type="Pfam" id="PF13518"/>
    </source>
</evidence>
<evidence type="ECO:0000313" key="4">
    <source>
        <dbReference type="Proteomes" id="UP000238083"/>
    </source>
</evidence>